<gene>
    <name evidence="2" type="ORF">SAMN04488078_10258</name>
</gene>
<evidence type="ECO:0000313" key="2">
    <source>
        <dbReference type="EMBL" id="SNS65809.1"/>
    </source>
</evidence>
<sequence>MFRIAMTLAAAALTLTPLCAAAWETPQRGSDLRTHLMDAMRPHAEWVLGAPVAFVVSDLRVDGNVAFASLHPVRPGGREITASEIPQRPGWDNPFDWDGVDIQTLYLRSGDTWVAVHHAMGATDVWWADPQFCPTWGAVIPEVC</sequence>
<proteinExistence type="predicted"/>
<dbReference type="Proteomes" id="UP000198440">
    <property type="component" value="Unassembled WGS sequence"/>
</dbReference>
<reference evidence="2 3" key="1">
    <citation type="submission" date="2017-06" db="EMBL/GenBank/DDBJ databases">
        <authorList>
            <person name="Kim H.J."/>
            <person name="Triplett B.A."/>
        </authorList>
    </citation>
    <scope>NUCLEOTIDE SEQUENCE [LARGE SCALE GENOMIC DNA]</scope>
    <source>
        <strain evidence="2 3">DSM 11445</strain>
    </source>
</reference>
<organism evidence="2 3">
    <name type="scientific">Antarctobacter heliothermus</name>
    <dbReference type="NCBI Taxonomy" id="74033"/>
    <lineage>
        <taxon>Bacteria</taxon>
        <taxon>Pseudomonadati</taxon>
        <taxon>Pseudomonadota</taxon>
        <taxon>Alphaproteobacteria</taxon>
        <taxon>Rhodobacterales</taxon>
        <taxon>Roseobacteraceae</taxon>
        <taxon>Antarctobacter</taxon>
    </lineage>
</organism>
<protein>
    <submittedName>
        <fullName evidence="2">Uncharacterized protein</fullName>
    </submittedName>
</protein>
<dbReference type="AlphaFoldDB" id="A0A239G9I8"/>
<evidence type="ECO:0000256" key="1">
    <source>
        <dbReference type="SAM" id="SignalP"/>
    </source>
</evidence>
<accession>A0A239G9I8</accession>
<dbReference type="EMBL" id="FZON01000025">
    <property type="protein sequence ID" value="SNS65809.1"/>
    <property type="molecule type" value="Genomic_DNA"/>
</dbReference>
<keyword evidence="1" id="KW-0732">Signal</keyword>
<feature type="chain" id="PRO_5013167522" evidence="1">
    <location>
        <begin position="23"/>
        <end position="144"/>
    </location>
</feature>
<name>A0A239G9I8_9RHOB</name>
<feature type="signal peptide" evidence="1">
    <location>
        <begin position="1"/>
        <end position="22"/>
    </location>
</feature>
<dbReference type="OrthoDB" id="5540942at2"/>
<evidence type="ECO:0000313" key="3">
    <source>
        <dbReference type="Proteomes" id="UP000198440"/>
    </source>
</evidence>
<dbReference type="RefSeq" id="WP_089278415.1">
    <property type="nucleotide sequence ID" value="NZ_FZON01000025.1"/>
</dbReference>